<evidence type="ECO:0000259" key="3">
    <source>
        <dbReference type="Pfam" id="PF14403"/>
    </source>
</evidence>
<dbReference type="InterPro" id="IPR025841">
    <property type="entry name" value="CP_ATPgrasp_2"/>
</dbReference>
<accession>A0A8G2FDD5</accession>
<feature type="region of interest" description="Disordered" evidence="1">
    <location>
        <begin position="728"/>
        <end position="751"/>
    </location>
</feature>
<feature type="domain" description="DUF403" evidence="2">
    <location>
        <begin position="432"/>
        <end position="724"/>
    </location>
</feature>
<dbReference type="Gene3D" id="3.40.50.11290">
    <property type="match status" value="1"/>
</dbReference>
<evidence type="ECO:0000259" key="2">
    <source>
        <dbReference type="Pfam" id="PF04168"/>
    </source>
</evidence>
<name>A0A8G2FDD5_ACIRU</name>
<evidence type="ECO:0000313" key="5">
    <source>
        <dbReference type="Proteomes" id="UP000186308"/>
    </source>
</evidence>
<dbReference type="InterPro" id="IPR007296">
    <property type="entry name" value="DUF403"/>
</dbReference>
<dbReference type="InterPro" id="IPR051680">
    <property type="entry name" value="ATP-dep_Glu-Cys_Ligase-2"/>
</dbReference>
<evidence type="ECO:0000256" key="1">
    <source>
        <dbReference type="SAM" id="MobiDB-lite"/>
    </source>
</evidence>
<dbReference type="Pfam" id="PF14403">
    <property type="entry name" value="CP_ATPgrasp_2"/>
    <property type="match status" value="1"/>
</dbReference>
<dbReference type="OrthoDB" id="9804079at2"/>
<comment type="caution">
    <text evidence="4">The sequence shown here is derived from an EMBL/GenBank/DDBJ whole genome shotgun (WGS) entry which is preliminary data.</text>
</comment>
<sequence length="751" mass="80550">MLGGDALGGLIDAKGQIRAPWRPVINAMRAIGPDEFAARAAALDRRAQYESPSGSVQSQRLDPIPIPLMDYEFATLADAIAERAEFLADILDDVYGAQSWIADGSLPGDPLFETPQFIRQLAHQPGFTAPRLASYAVDLIRCPDGSFRVLRDHTDHAPGLGLALAIRRFVADVMPELFGTVTLASQRPVTETLQDMLHLLATGGPIGLIAGADADMTDTRLLARQLGGTVLRPDDLSCSGGVLRLRTLAGSTPVHLLLRQASSLSIDPLEQGGAPSNGVPGLFRALRNNALTMLNIPGSGILQLPDFKSCFSNLFYRQHGRPPQLKDHDTTSLGGIDADQAPIAIRLAQDGAAARFEFAAITLRLYALRIDGVWRVLPGGLGHATRADGSALIKDIWVIDSGNRDAGEPDRASRGPAHRSPPRIARKVAMDLPSRLADDLLWLGRMVERLDGAARLLAIALPRFVDASNLPHEAAQRESLAACLVSAKLVPDEITGPFLSARRLHESLARSKPLSRLLADIRRLFDHCGERFSVSMRRIIEGALDQIPQDLNDDSRTFTACMQFVATFNGVIAEDASRSGGFVFLEIGRRLERAEALAETLTVLLAGSLARLDPSLTLAIELADAQLTYEFVNAGPLLAETAIGLLIGAADYPRSLTFQTESLAIGLRRIGALDQAAVADRITVDLRSLSGAIAAGDSVDLGGPLKHCIVTLETLADDLATQYFAPIPPSRQVEEPQQTAAPPVEAARSTD</sequence>
<dbReference type="PANTHER" id="PTHR34595">
    <property type="entry name" value="BLR5612 PROTEIN"/>
    <property type="match status" value="1"/>
</dbReference>
<dbReference type="Proteomes" id="UP000186308">
    <property type="component" value="Unassembled WGS sequence"/>
</dbReference>
<keyword evidence="5" id="KW-1185">Reference proteome</keyword>
<evidence type="ECO:0000313" key="4">
    <source>
        <dbReference type="EMBL" id="SIQ78734.1"/>
    </source>
</evidence>
<dbReference type="AlphaFoldDB" id="A0A8G2FDD5"/>
<dbReference type="SUPFAM" id="SSF56059">
    <property type="entry name" value="Glutathione synthetase ATP-binding domain-like"/>
    <property type="match status" value="1"/>
</dbReference>
<feature type="domain" description="Circularly permuted ATP-grasp type 2" evidence="3">
    <location>
        <begin position="70"/>
        <end position="334"/>
    </location>
</feature>
<dbReference type="EMBL" id="FTNE01000009">
    <property type="protein sequence ID" value="SIQ78734.1"/>
    <property type="molecule type" value="Genomic_DNA"/>
</dbReference>
<proteinExistence type="predicted"/>
<protein>
    <submittedName>
        <fullName evidence="4">Uncharacterized conserved protein, circularly permuted ATPgrasp superfamily</fullName>
    </submittedName>
</protein>
<dbReference type="RefSeq" id="WP_029311110.1">
    <property type="nucleotide sequence ID" value="NZ_FTNE01000009.1"/>
</dbReference>
<dbReference type="Pfam" id="PF04168">
    <property type="entry name" value="Alpha-E"/>
    <property type="match status" value="1"/>
</dbReference>
<reference evidence="4 5" key="1">
    <citation type="submission" date="2017-01" db="EMBL/GenBank/DDBJ databases">
        <authorList>
            <person name="Varghese N."/>
            <person name="Submissions S."/>
        </authorList>
    </citation>
    <scope>NUCLEOTIDE SEQUENCE [LARGE SCALE GENOMIC DNA]</scope>
    <source>
        <strain evidence="4 5">ATCC 35905</strain>
    </source>
</reference>
<dbReference type="PANTHER" id="PTHR34595:SF7">
    <property type="entry name" value="SLL1039 PROTEIN"/>
    <property type="match status" value="1"/>
</dbReference>
<gene>
    <name evidence="4" type="ORF">SAMN05421828_10993</name>
</gene>
<organism evidence="4 5">
    <name type="scientific">Acidiphilium rubrum</name>
    <dbReference type="NCBI Taxonomy" id="526"/>
    <lineage>
        <taxon>Bacteria</taxon>
        <taxon>Pseudomonadati</taxon>
        <taxon>Pseudomonadota</taxon>
        <taxon>Alphaproteobacteria</taxon>
        <taxon>Acetobacterales</taxon>
        <taxon>Acidocellaceae</taxon>
        <taxon>Acidiphilium</taxon>
    </lineage>
</organism>